<dbReference type="EC" id="5.3.4.1" evidence="3"/>
<keyword evidence="6" id="KW-0676">Redox-active center</keyword>
<protein>
    <recommendedName>
        <fullName evidence="3">protein disulfide-isomerase</fullName>
        <ecNumber evidence="3">5.3.4.1</ecNumber>
    </recommendedName>
</protein>
<evidence type="ECO:0000256" key="6">
    <source>
        <dbReference type="ARBA" id="ARBA00023284"/>
    </source>
</evidence>
<dbReference type="PRINTS" id="PR00421">
    <property type="entry name" value="THIOREDOXIN"/>
</dbReference>
<comment type="caution">
    <text evidence="10">The sequence shown here is derived from an EMBL/GenBank/DDBJ whole genome shotgun (WGS) entry which is preliminary data.</text>
</comment>
<dbReference type="CDD" id="cd03002">
    <property type="entry name" value="PDI_a_MPD1_like"/>
    <property type="match status" value="1"/>
</dbReference>
<feature type="signal peptide" evidence="8">
    <location>
        <begin position="1"/>
        <end position="22"/>
    </location>
</feature>
<evidence type="ECO:0000313" key="11">
    <source>
        <dbReference type="Proteomes" id="UP001303222"/>
    </source>
</evidence>
<gene>
    <name evidence="10" type="ORF">QBC32DRAFT_78998</name>
</gene>
<dbReference type="Gene3D" id="3.40.30.10">
    <property type="entry name" value="Glutaredoxin"/>
    <property type="match status" value="2"/>
</dbReference>
<sequence length="549" mass="58160">MHHPTLCALAVGILSALPGAQAGLYTKQSPVLQVDGKDYDRLIAKSNQTTIIEFYAPWCGHCQNLKPAYEKAAKNLEGLAKVAAVNCDDDANKPFCGSMGVQGFPTLKIVRPGKKAGSKPVVEDYQGQRTASAIVDAVVSRINNHVVKVEDKNLDKFLSDKNETAKALLFTDKGTTSALLKSVAIDFLDVITVGQVRNTQSKAVSTFGVDKFPTLILLPGGDAPGIVYDGEIKKAAMVKFLSQAGQPNPDPAPAKAKNGKKDSKKDSGKKAASSSSSSSSSSSAKSKSKSTAASSETPTSSSSETSAPTQEAPVIINTALPIPTLNTPEKLTKECLTSKSNTCVLALVSSPNGNEKAQNALNTLSQLAFKHAHSHRKLFPFYEVPLASNPGGSILLKSLDLSPPEEESGIEIIAINGRRGWWRHYDSVSVSDDFSGHDKLEAWIDAIRMGEGAKKKVPEGVVVDVTEVKKKETDEESSKAEKAQPEEAVLEEETTPEATKAVTSDEKEAPVTPEASEATAVATGEGEEESTAPVDPTPEPETAAAHDEL</sequence>
<reference evidence="10" key="1">
    <citation type="journal article" date="2023" name="Mol. Phylogenet. Evol.">
        <title>Genome-scale phylogeny and comparative genomics of the fungal order Sordariales.</title>
        <authorList>
            <person name="Hensen N."/>
            <person name="Bonometti L."/>
            <person name="Westerberg I."/>
            <person name="Brannstrom I.O."/>
            <person name="Guillou S."/>
            <person name="Cros-Aarteil S."/>
            <person name="Calhoun S."/>
            <person name="Haridas S."/>
            <person name="Kuo A."/>
            <person name="Mondo S."/>
            <person name="Pangilinan J."/>
            <person name="Riley R."/>
            <person name="LaButti K."/>
            <person name="Andreopoulos B."/>
            <person name="Lipzen A."/>
            <person name="Chen C."/>
            <person name="Yan M."/>
            <person name="Daum C."/>
            <person name="Ng V."/>
            <person name="Clum A."/>
            <person name="Steindorff A."/>
            <person name="Ohm R.A."/>
            <person name="Martin F."/>
            <person name="Silar P."/>
            <person name="Natvig D.O."/>
            <person name="Lalanne C."/>
            <person name="Gautier V."/>
            <person name="Ament-Velasquez S.L."/>
            <person name="Kruys A."/>
            <person name="Hutchinson M.I."/>
            <person name="Powell A.J."/>
            <person name="Barry K."/>
            <person name="Miller A.N."/>
            <person name="Grigoriev I.V."/>
            <person name="Debuchy R."/>
            <person name="Gladieux P."/>
            <person name="Hiltunen Thoren M."/>
            <person name="Johannesson H."/>
        </authorList>
    </citation>
    <scope>NUCLEOTIDE SEQUENCE</scope>
    <source>
        <strain evidence="10">CBS 626.80</strain>
    </source>
</reference>
<organism evidence="10 11">
    <name type="scientific">Pseudoneurospora amorphoporcata</name>
    <dbReference type="NCBI Taxonomy" id="241081"/>
    <lineage>
        <taxon>Eukaryota</taxon>
        <taxon>Fungi</taxon>
        <taxon>Dikarya</taxon>
        <taxon>Ascomycota</taxon>
        <taxon>Pezizomycotina</taxon>
        <taxon>Sordariomycetes</taxon>
        <taxon>Sordariomycetidae</taxon>
        <taxon>Sordariales</taxon>
        <taxon>Sordariaceae</taxon>
        <taxon>Pseudoneurospora</taxon>
    </lineage>
</organism>
<dbReference type="Proteomes" id="UP001303222">
    <property type="component" value="Unassembled WGS sequence"/>
</dbReference>
<feature type="compositionally biased region" description="Basic and acidic residues" evidence="7">
    <location>
        <begin position="259"/>
        <end position="269"/>
    </location>
</feature>
<dbReference type="GO" id="GO:0003756">
    <property type="term" value="F:protein disulfide isomerase activity"/>
    <property type="evidence" value="ECO:0007669"/>
    <property type="project" value="UniProtKB-EC"/>
</dbReference>
<keyword evidence="4" id="KW-1015">Disulfide bond</keyword>
<proteinExistence type="predicted"/>
<dbReference type="GO" id="GO:0034976">
    <property type="term" value="P:response to endoplasmic reticulum stress"/>
    <property type="evidence" value="ECO:0007669"/>
    <property type="project" value="TreeGrafter"/>
</dbReference>
<dbReference type="GO" id="GO:0005788">
    <property type="term" value="C:endoplasmic reticulum lumen"/>
    <property type="evidence" value="ECO:0007669"/>
    <property type="project" value="UniProtKB-SubCell"/>
</dbReference>
<dbReference type="Pfam" id="PF18108">
    <property type="entry name" value="QSOX_Trx1"/>
    <property type="match status" value="1"/>
</dbReference>
<dbReference type="InterPro" id="IPR041269">
    <property type="entry name" value="QSOX_Trx1"/>
</dbReference>
<evidence type="ECO:0000256" key="1">
    <source>
        <dbReference type="ARBA" id="ARBA00001182"/>
    </source>
</evidence>
<evidence type="ECO:0000256" key="4">
    <source>
        <dbReference type="ARBA" id="ARBA00023157"/>
    </source>
</evidence>
<dbReference type="GO" id="GO:0015035">
    <property type="term" value="F:protein-disulfide reductase activity"/>
    <property type="evidence" value="ECO:0007669"/>
    <property type="project" value="TreeGrafter"/>
</dbReference>
<dbReference type="Pfam" id="PF00085">
    <property type="entry name" value="Thioredoxin"/>
    <property type="match status" value="1"/>
</dbReference>
<accession>A0AAN6NMN0</accession>
<feature type="compositionally biased region" description="Basic and acidic residues" evidence="7">
    <location>
        <begin position="468"/>
        <end position="485"/>
    </location>
</feature>
<dbReference type="InterPro" id="IPR057305">
    <property type="entry name" value="Thioredox_PDIA6_C"/>
</dbReference>
<feature type="region of interest" description="Disordered" evidence="7">
    <location>
        <begin position="468"/>
        <end position="549"/>
    </location>
</feature>
<evidence type="ECO:0000256" key="5">
    <source>
        <dbReference type="ARBA" id="ARBA00023235"/>
    </source>
</evidence>
<dbReference type="PANTHER" id="PTHR45815:SF3">
    <property type="entry name" value="PROTEIN DISULFIDE-ISOMERASE A6"/>
    <property type="match status" value="1"/>
</dbReference>
<evidence type="ECO:0000259" key="9">
    <source>
        <dbReference type="PROSITE" id="PS51352"/>
    </source>
</evidence>
<feature type="region of interest" description="Disordered" evidence="7">
    <location>
        <begin position="243"/>
        <end position="311"/>
    </location>
</feature>
<evidence type="ECO:0000256" key="2">
    <source>
        <dbReference type="ARBA" id="ARBA00004319"/>
    </source>
</evidence>
<comment type="subcellular location">
    <subcellularLocation>
        <location evidence="2">Endoplasmic reticulum lumen</location>
    </subcellularLocation>
</comment>
<name>A0AAN6NMN0_9PEZI</name>
<evidence type="ECO:0000256" key="7">
    <source>
        <dbReference type="SAM" id="MobiDB-lite"/>
    </source>
</evidence>
<keyword evidence="8" id="KW-0732">Signal</keyword>
<dbReference type="AlphaFoldDB" id="A0AAN6NMN0"/>
<keyword evidence="11" id="KW-1185">Reference proteome</keyword>
<dbReference type="PROSITE" id="PS51352">
    <property type="entry name" value="THIOREDOXIN_2"/>
    <property type="match status" value="1"/>
</dbReference>
<feature type="compositionally biased region" description="Low complexity" evidence="7">
    <location>
        <begin position="270"/>
        <end position="309"/>
    </location>
</feature>
<evidence type="ECO:0000313" key="10">
    <source>
        <dbReference type="EMBL" id="KAK3947653.1"/>
    </source>
</evidence>
<keyword evidence="5" id="KW-0413">Isomerase</keyword>
<dbReference type="EMBL" id="MU859327">
    <property type="protein sequence ID" value="KAK3947653.1"/>
    <property type="molecule type" value="Genomic_DNA"/>
</dbReference>
<dbReference type="InterPro" id="IPR017937">
    <property type="entry name" value="Thioredoxin_CS"/>
</dbReference>
<feature type="domain" description="Thioredoxin" evidence="9">
    <location>
        <begin position="16"/>
        <end position="143"/>
    </location>
</feature>
<feature type="chain" id="PRO_5042825662" description="protein disulfide-isomerase" evidence="8">
    <location>
        <begin position="23"/>
        <end position="549"/>
    </location>
</feature>
<evidence type="ECO:0000256" key="8">
    <source>
        <dbReference type="SAM" id="SignalP"/>
    </source>
</evidence>
<reference evidence="10" key="2">
    <citation type="submission" date="2023-06" db="EMBL/GenBank/DDBJ databases">
        <authorList>
            <consortium name="Lawrence Berkeley National Laboratory"/>
            <person name="Mondo S.J."/>
            <person name="Hensen N."/>
            <person name="Bonometti L."/>
            <person name="Westerberg I."/>
            <person name="Brannstrom I.O."/>
            <person name="Guillou S."/>
            <person name="Cros-Aarteil S."/>
            <person name="Calhoun S."/>
            <person name="Haridas S."/>
            <person name="Kuo A."/>
            <person name="Pangilinan J."/>
            <person name="Riley R."/>
            <person name="Labutti K."/>
            <person name="Andreopoulos B."/>
            <person name="Lipzen A."/>
            <person name="Chen C."/>
            <person name="Yanf M."/>
            <person name="Daum C."/>
            <person name="Ng V."/>
            <person name="Clum A."/>
            <person name="Steindorff A."/>
            <person name="Ohm R."/>
            <person name="Martin F."/>
            <person name="Silar P."/>
            <person name="Natvig D."/>
            <person name="Lalanne C."/>
            <person name="Gautier V."/>
            <person name="Ament-Velasquez S.L."/>
            <person name="Kruys A."/>
            <person name="Hutchinson M.I."/>
            <person name="Powell A.J."/>
            <person name="Barry K."/>
            <person name="Miller A.N."/>
            <person name="Grigoriev I.V."/>
            <person name="Debuchy R."/>
            <person name="Gladieux P."/>
            <person name="Thoren M.H."/>
            <person name="Johannesson H."/>
        </authorList>
    </citation>
    <scope>NUCLEOTIDE SEQUENCE</scope>
    <source>
        <strain evidence="10">CBS 626.80</strain>
    </source>
</reference>
<comment type="catalytic activity">
    <reaction evidence="1">
        <text>Catalyzes the rearrangement of -S-S- bonds in proteins.</text>
        <dbReference type="EC" id="5.3.4.1"/>
    </reaction>
</comment>
<dbReference type="PROSITE" id="PS00194">
    <property type="entry name" value="THIOREDOXIN_1"/>
    <property type="match status" value="1"/>
</dbReference>
<dbReference type="PANTHER" id="PTHR45815">
    <property type="entry name" value="PROTEIN DISULFIDE-ISOMERASE A6"/>
    <property type="match status" value="1"/>
</dbReference>
<dbReference type="InterPro" id="IPR013766">
    <property type="entry name" value="Thioredoxin_domain"/>
</dbReference>
<feature type="compositionally biased region" description="Low complexity" evidence="7">
    <location>
        <begin position="514"/>
        <end position="524"/>
    </location>
</feature>
<dbReference type="InterPro" id="IPR036249">
    <property type="entry name" value="Thioredoxin-like_sf"/>
</dbReference>
<evidence type="ECO:0000256" key="3">
    <source>
        <dbReference type="ARBA" id="ARBA00012723"/>
    </source>
</evidence>
<dbReference type="SUPFAM" id="SSF52833">
    <property type="entry name" value="Thioredoxin-like"/>
    <property type="match status" value="2"/>
</dbReference>
<dbReference type="Pfam" id="PF24541">
    <property type="entry name" value="Thioredox_PDIA6_C"/>
    <property type="match status" value="1"/>
</dbReference>